<dbReference type="PANTHER" id="PTHR13479">
    <property type="entry name" value="30S RIBOSOMAL PROTEIN S18"/>
    <property type="match status" value="1"/>
</dbReference>
<reference key="1">
    <citation type="submission" date="2017-08" db="EMBL/GenBank/DDBJ databases">
        <title>A dynamic microbial community with high functional redundancy inhabits the cold, oxic subseafloor aquifer.</title>
        <authorList>
            <person name="Tully B.J."/>
            <person name="Wheat C.G."/>
            <person name="Glazer B.T."/>
            <person name="Huber J.A."/>
        </authorList>
    </citation>
    <scope>NUCLEOTIDE SEQUENCE [LARGE SCALE GENOMIC DNA]</scope>
</reference>
<dbReference type="PRINTS" id="PR00974">
    <property type="entry name" value="RIBOSOMALS18"/>
</dbReference>
<keyword evidence="2 5" id="KW-0689">Ribosomal protein</keyword>
<dbReference type="HAMAP" id="MF_00270">
    <property type="entry name" value="Ribosomal_bS18"/>
    <property type="match status" value="1"/>
</dbReference>
<organism evidence="7">
    <name type="scientific">OCS116 cluster bacterium</name>
    <dbReference type="NCBI Taxonomy" id="2030921"/>
    <lineage>
        <taxon>Bacteria</taxon>
        <taxon>Pseudomonadati</taxon>
        <taxon>Pseudomonadota</taxon>
        <taxon>Alphaproteobacteria</taxon>
        <taxon>OCS116 cluster</taxon>
    </lineage>
</organism>
<dbReference type="GO" id="GO:0022627">
    <property type="term" value="C:cytosolic small ribosomal subunit"/>
    <property type="evidence" value="ECO:0007669"/>
    <property type="project" value="TreeGrafter"/>
</dbReference>
<dbReference type="AlphaFoldDB" id="A0A2A4YNM2"/>
<dbReference type="InterPro" id="IPR001648">
    <property type="entry name" value="Ribosomal_bS18"/>
</dbReference>
<dbReference type="SUPFAM" id="SSF46911">
    <property type="entry name" value="Ribosomal protein S18"/>
    <property type="match status" value="1"/>
</dbReference>
<gene>
    <name evidence="5 7" type="primary">rpsR</name>
    <name evidence="7" type="ORF">COB13_17505</name>
</gene>
<comment type="similarity">
    <text evidence="1 5 6">Belongs to the bacterial ribosomal protein bS18 family.</text>
</comment>
<dbReference type="Pfam" id="PF01084">
    <property type="entry name" value="Ribosomal_S18"/>
    <property type="match status" value="1"/>
</dbReference>
<dbReference type="GO" id="GO:0006412">
    <property type="term" value="P:translation"/>
    <property type="evidence" value="ECO:0007669"/>
    <property type="project" value="UniProtKB-UniRule"/>
</dbReference>
<proteinExistence type="inferred from homology"/>
<dbReference type="PANTHER" id="PTHR13479:SF40">
    <property type="entry name" value="SMALL RIBOSOMAL SUBUNIT PROTEIN BS18M"/>
    <property type="match status" value="1"/>
</dbReference>
<comment type="function">
    <text evidence="5">Binds as a heterodimer with protein bS6 to the central domain of the 16S rRNA, where it helps stabilize the platform of the 30S subunit.</text>
</comment>
<evidence type="ECO:0000256" key="2">
    <source>
        <dbReference type="ARBA" id="ARBA00022980"/>
    </source>
</evidence>
<evidence type="ECO:0000256" key="4">
    <source>
        <dbReference type="ARBA" id="ARBA00035141"/>
    </source>
</evidence>
<dbReference type="EMBL" id="NVUS01000043">
    <property type="protein sequence ID" value="PCI96462.1"/>
    <property type="molecule type" value="Genomic_DNA"/>
</dbReference>
<keyword evidence="5" id="KW-0694">RNA-binding</keyword>
<dbReference type="Gene3D" id="4.10.640.10">
    <property type="entry name" value="Ribosomal protein S18"/>
    <property type="match status" value="1"/>
</dbReference>
<evidence type="ECO:0000256" key="6">
    <source>
        <dbReference type="RuleBase" id="RU003910"/>
    </source>
</evidence>
<dbReference type="GO" id="GO:0003735">
    <property type="term" value="F:structural constituent of ribosome"/>
    <property type="evidence" value="ECO:0007669"/>
    <property type="project" value="InterPro"/>
</dbReference>
<dbReference type="PROSITE" id="PS00057">
    <property type="entry name" value="RIBOSOMAL_S18"/>
    <property type="match status" value="1"/>
</dbReference>
<dbReference type="GO" id="GO:0070181">
    <property type="term" value="F:small ribosomal subunit rRNA binding"/>
    <property type="evidence" value="ECO:0007669"/>
    <property type="project" value="TreeGrafter"/>
</dbReference>
<evidence type="ECO:0000313" key="7">
    <source>
        <dbReference type="EMBL" id="PCI96462.1"/>
    </source>
</evidence>
<evidence type="ECO:0000256" key="1">
    <source>
        <dbReference type="ARBA" id="ARBA00005589"/>
    </source>
</evidence>
<keyword evidence="3 5" id="KW-0687">Ribonucleoprotein</keyword>
<name>A0A2A4YNM2_9PROT</name>
<sequence>MSSQGGSRRPFFRRKKTCPFSGDKAPTIDYKDVKLLQRFMSERGKIVPSRITAVSAKKQRALAKAIKRARFLGLLPYVIK</sequence>
<dbReference type="NCBIfam" id="TIGR00165">
    <property type="entry name" value="S18"/>
    <property type="match status" value="1"/>
</dbReference>
<evidence type="ECO:0000256" key="3">
    <source>
        <dbReference type="ARBA" id="ARBA00023274"/>
    </source>
</evidence>
<reference evidence="7" key="2">
    <citation type="journal article" date="2018" name="ISME J.">
        <title>A dynamic microbial community with high functional redundancy inhabits the cold, oxic subseafloor aquifer.</title>
        <authorList>
            <person name="Tully B.J."/>
            <person name="Wheat C.G."/>
            <person name="Glazer B.T."/>
            <person name="Huber J.A."/>
        </authorList>
    </citation>
    <scope>NUCLEOTIDE SEQUENCE</scope>
    <source>
        <strain evidence="7">NORP83</strain>
    </source>
</reference>
<accession>A0A2A4YNM2</accession>
<protein>
    <recommendedName>
        <fullName evidence="4 5">Small ribosomal subunit protein bS18</fullName>
    </recommendedName>
</protein>
<comment type="subunit">
    <text evidence="5">Part of the 30S ribosomal subunit. Forms a tight heterodimer with protein bS6.</text>
</comment>
<dbReference type="InterPro" id="IPR036870">
    <property type="entry name" value="Ribosomal_bS18_sf"/>
</dbReference>
<dbReference type="InterPro" id="IPR018275">
    <property type="entry name" value="Ribosomal_bS18_CS"/>
</dbReference>
<evidence type="ECO:0000256" key="5">
    <source>
        <dbReference type="HAMAP-Rule" id="MF_00270"/>
    </source>
</evidence>
<keyword evidence="5" id="KW-0699">rRNA-binding</keyword>
<comment type="caution">
    <text evidence="7">The sequence shown here is derived from an EMBL/GenBank/DDBJ whole genome shotgun (WGS) entry which is preliminary data.</text>
</comment>